<dbReference type="GO" id="GO:2000253">
    <property type="term" value="P:positive regulation of feeding behavior"/>
    <property type="evidence" value="ECO:0007669"/>
    <property type="project" value="TreeGrafter"/>
</dbReference>
<gene>
    <name evidence="10" type="primary">asip2b</name>
</gene>
<feature type="disulfide bond" evidence="6">
    <location>
        <begin position="116"/>
        <end position="137"/>
    </location>
</feature>
<evidence type="ECO:0000256" key="4">
    <source>
        <dbReference type="ARBA" id="ARBA00022854"/>
    </source>
</evidence>
<dbReference type="InterPro" id="IPR027300">
    <property type="entry name" value="Agouti_dom"/>
</dbReference>
<feature type="domain" description="Agouti" evidence="8">
    <location>
        <begin position="99"/>
        <end position="137"/>
    </location>
</feature>
<dbReference type="AlphaFoldDB" id="A0A6P3VFM0"/>
<comment type="subcellular location">
    <subcellularLocation>
        <location evidence="1">Secreted</location>
    </subcellularLocation>
</comment>
<keyword evidence="9" id="KW-1185">Reference proteome</keyword>
<evidence type="ECO:0000313" key="10">
    <source>
        <dbReference type="RefSeq" id="XP_012670731.1"/>
    </source>
</evidence>
<feature type="signal peptide" evidence="7">
    <location>
        <begin position="1"/>
        <end position="23"/>
    </location>
</feature>
<feature type="disulfide bond" evidence="6">
    <location>
        <begin position="112"/>
        <end position="130"/>
    </location>
</feature>
<dbReference type="GeneID" id="105889439"/>
<dbReference type="GO" id="GO:0033555">
    <property type="term" value="P:multicellular organismal response to stress"/>
    <property type="evidence" value="ECO:0007669"/>
    <property type="project" value="Ensembl"/>
</dbReference>
<evidence type="ECO:0000256" key="7">
    <source>
        <dbReference type="SAM" id="SignalP"/>
    </source>
</evidence>
<evidence type="ECO:0000256" key="1">
    <source>
        <dbReference type="ARBA" id="ARBA00004613"/>
    </source>
</evidence>
<dbReference type="OrthoDB" id="8717782at2759"/>
<dbReference type="GO" id="GO:0008343">
    <property type="term" value="P:adult feeding behavior"/>
    <property type="evidence" value="ECO:0007669"/>
    <property type="project" value="TreeGrafter"/>
</dbReference>
<dbReference type="PANTHER" id="PTHR16551:SF5">
    <property type="entry name" value="AGOUTI-RELATED PEPTIDE 2"/>
    <property type="match status" value="1"/>
</dbReference>
<dbReference type="GO" id="GO:0043473">
    <property type="term" value="P:pigmentation"/>
    <property type="evidence" value="ECO:0007669"/>
    <property type="project" value="Ensembl"/>
</dbReference>
<feature type="disulfide bond" evidence="6">
    <location>
        <begin position="121"/>
        <end position="128"/>
    </location>
</feature>
<evidence type="ECO:0000259" key="8">
    <source>
        <dbReference type="PROSITE" id="PS51150"/>
    </source>
</evidence>
<dbReference type="SUPFAM" id="SSF57055">
    <property type="entry name" value="Agouti-related protein"/>
    <property type="match status" value="1"/>
</dbReference>
<reference evidence="10" key="1">
    <citation type="submission" date="2025-08" db="UniProtKB">
        <authorList>
            <consortium name="RefSeq"/>
        </authorList>
    </citation>
    <scope>IDENTIFICATION</scope>
</reference>
<accession>A0A6P3VFM0</accession>
<evidence type="ECO:0000313" key="9">
    <source>
        <dbReference type="Proteomes" id="UP000515152"/>
    </source>
</evidence>
<evidence type="ECO:0000256" key="3">
    <source>
        <dbReference type="ARBA" id="ARBA00022729"/>
    </source>
</evidence>
<protein>
    <submittedName>
        <fullName evidence="10">Agouti-signaling protein 2b isoform X1</fullName>
    </submittedName>
</protein>
<comment type="caution">
    <text evidence="6">Lacks conserved residue(s) required for the propagation of feature annotation.</text>
</comment>
<evidence type="ECO:0000256" key="5">
    <source>
        <dbReference type="ARBA" id="ARBA00023157"/>
    </source>
</evidence>
<evidence type="ECO:0000256" key="2">
    <source>
        <dbReference type="ARBA" id="ARBA00022525"/>
    </source>
</evidence>
<sequence>MGKLDKFIICICLLATIESVVEGNEGKRRKHENDAMHDGGSVQSGIWTPEKPRRLFARTRFELQQRLQVMRPRPVTAKPAQALPARAAPPVAPVVVRRCPGLMEACSPHKPCCDPCATCHCRLFNAICHCWKMSNRCSKTT</sequence>
<dbReference type="CTD" id="796595"/>
<keyword evidence="3 7" id="KW-0732">Signal</keyword>
<evidence type="ECO:0000256" key="6">
    <source>
        <dbReference type="PROSITE-ProRule" id="PRU00494"/>
    </source>
</evidence>
<keyword evidence="5 6" id="KW-1015">Disulfide bond</keyword>
<dbReference type="GO" id="GO:0070996">
    <property type="term" value="F:type 1 melanocortin receptor binding"/>
    <property type="evidence" value="ECO:0007669"/>
    <property type="project" value="Ensembl"/>
</dbReference>
<proteinExistence type="predicted"/>
<dbReference type="GO" id="GO:0009755">
    <property type="term" value="P:hormone-mediated signaling pathway"/>
    <property type="evidence" value="ECO:0007669"/>
    <property type="project" value="InterPro"/>
</dbReference>
<dbReference type="RefSeq" id="XP_012670731.1">
    <property type="nucleotide sequence ID" value="XM_012815277.3"/>
</dbReference>
<dbReference type="KEGG" id="char:105889439"/>
<organism evidence="9 10">
    <name type="scientific">Clupea harengus</name>
    <name type="common">Atlantic herring</name>
    <dbReference type="NCBI Taxonomy" id="7950"/>
    <lineage>
        <taxon>Eukaryota</taxon>
        <taxon>Metazoa</taxon>
        <taxon>Chordata</taxon>
        <taxon>Craniata</taxon>
        <taxon>Vertebrata</taxon>
        <taxon>Euteleostomi</taxon>
        <taxon>Actinopterygii</taxon>
        <taxon>Neopterygii</taxon>
        <taxon>Teleostei</taxon>
        <taxon>Clupei</taxon>
        <taxon>Clupeiformes</taxon>
        <taxon>Clupeoidei</taxon>
        <taxon>Clupeidae</taxon>
        <taxon>Clupea</taxon>
    </lineage>
</organism>
<dbReference type="Proteomes" id="UP000515152">
    <property type="component" value="Chromosome 22"/>
</dbReference>
<name>A0A6P3VFM0_CLUHA</name>
<dbReference type="GO" id="GO:0051463">
    <property type="term" value="P:negative regulation of cortisol secretion"/>
    <property type="evidence" value="ECO:0007669"/>
    <property type="project" value="Ensembl"/>
</dbReference>
<dbReference type="Pfam" id="PF05039">
    <property type="entry name" value="Agouti"/>
    <property type="match status" value="1"/>
</dbReference>
<dbReference type="InterPro" id="IPR036836">
    <property type="entry name" value="Agouti_dom_sf"/>
</dbReference>
<dbReference type="SMART" id="SM00792">
    <property type="entry name" value="Agouti"/>
    <property type="match status" value="1"/>
</dbReference>
<dbReference type="GO" id="GO:0005184">
    <property type="term" value="F:neuropeptide hormone activity"/>
    <property type="evidence" value="ECO:0007669"/>
    <property type="project" value="TreeGrafter"/>
</dbReference>
<dbReference type="PROSITE" id="PS51150">
    <property type="entry name" value="AGOUTI_2"/>
    <property type="match status" value="1"/>
</dbReference>
<dbReference type="PANTHER" id="PTHR16551">
    <property type="entry name" value="AGOUTI RELATED"/>
    <property type="match status" value="1"/>
</dbReference>
<dbReference type="GO" id="GO:0007218">
    <property type="term" value="P:neuropeptide signaling pathway"/>
    <property type="evidence" value="ECO:0007669"/>
    <property type="project" value="TreeGrafter"/>
</dbReference>
<dbReference type="GO" id="GO:0005615">
    <property type="term" value="C:extracellular space"/>
    <property type="evidence" value="ECO:0007669"/>
    <property type="project" value="TreeGrafter"/>
</dbReference>
<keyword evidence="2" id="KW-0964">Secreted</keyword>
<dbReference type="InterPro" id="IPR007733">
    <property type="entry name" value="Agouti"/>
</dbReference>
<dbReference type="Gene3D" id="4.10.760.10">
    <property type="entry name" value="Agouti domain"/>
    <property type="match status" value="1"/>
</dbReference>
<feature type="chain" id="PRO_5028025731" evidence="7">
    <location>
        <begin position="24"/>
        <end position="141"/>
    </location>
</feature>
<keyword evidence="4" id="KW-0960">Knottin</keyword>